<dbReference type="GO" id="GO:0003968">
    <property type="term" value="F:RNA-directed RNA polymerase activity"/>
    <property type="evidence" value="ECO:0007669"/>
    <property type="project" value="UniProtKB-KW"/>
</dbReference>
<keyword evidence="1" id="KW-0808">Transferase</keyword>
<proteinExistence type="predicted"/>
<protein>
    <submittedName>
        <fullName evidence="1">RNA-dependent RNA polymerase</fullName>
    </submittedName>
</protein>
<dbReference type="EMBL" id="ON746371">
    <property type="protein sequence ID" value="UYL95460.1"/>
    <property type="molecule type" value="Genomic_RNA"/>
</dbReference>
<accession>A0A9E7V250</accession>
<keyword evidence="1" id="KW-0696">RNA-directed RNA polymerase</keyword>
<reference evidence="1" key="1">
    <citation type="submission" date="2022-05" db="EMBL/GenBank/DDBJ databases">
        <authorList>
            <person name="Cao W."/>
            <person name="Jia N."/>
            <person name="Lam T.T.-Y."/>
            <person name="Ni X."/>
            <person name="Liu J."/>
        </authorList>
    </citation>
    <scope>NUCLEOTIDE SEQUENCE</scope>
    <source>
        <strain evidence="1">TIGMIC 1</strain>
    </source>
</reference>
<keyword evidence="1" id="KW-0548">Nucleotidyltransferase</keyword>
<evidence type="ECO:0000313" key="1">
    <source>
        <dbReference type="EMBL" id="UYL95460.1"/>
    </source>
</evidence>
<organism evidence="1">
    <name type="scientific">Changdu Botou tick virus 1</name>
    <dbReference type="NCBI Taxonomy" id="2972081"/>
    <lineage>
        <taxon>Viruses</taxon>
        <taxon>Riboviria</taxon>
        <taxon>Orthornavirae</taxon>
        <taxon>Lenarviricota</taxon>
        <taxon>Miaviricetes</taxon>
        <taxon>Ourlivirales</taxon>
        <taxon>Botourmiaviridae</taxon>
    </lineage>
</organism>
<name>A0A9E7V250_9VIRU</name>
<sequence>MAGIDKSLNAFGTACCPHFARFRKLCGLLSDVYDVGLEVPEFSGSSVERLSSFKQFLSGLIERRSHPWSVALRRLGIRSRMSIAHTLFLFRKTLPSKEPDLESFLDGISKPSPSPDPEFLDFCKAEINKLFPVNWDRTLYPDACLRSTISTKSCAEQGRSKGGCRRWVLDNKMPDISSRDDFVEHVLSVERYQRPRPSRLVAVETGGKWRKITVPSGELSALKPLHQAIYNRLSNFSWLLRGKESVTKFKEFVSVAGEIFVSGDYESATDFLNSEVSKHCLMSILCRSRQVPTGIVQMAMDSLSLPVELRGESGKTRVEDQRSGQMMGYLLSFPLLCLINYLTFRYAIRRDVPVKINGDDIVFRGTREEYETWQKVVGASGLVLSVGKTMISKRFFTLNSCLFESRRKDVKALPFIRSSALFPKDKDPESVMGITGRFRSFCPCYSGEKRSVLRTAFLKFNKDLLEVTQRSLTRGLGLPLNFPQLTESGLWSREAWYLSLEKEPSIPAPYSEWSTRPAGFKYIRVEKITEEIREAAKAVGSAWVEAAWQLPELPTSVDDWFDAMREGTYDWSGWINERTQQTRFNSARKRARLLGISPQNAARYLRPSRSLLNKADCKRRRIGVWVPEDFTPEMIFSSESNMIKCDYSVTDRKRTMQTNIDVEVDVRNYFKPTFKVGEIAIGNDRSITGKAEVTIGKNCFSLQERDPNAACVRVFARGGVGFAPPPCLL</sequence>